<dbReference type="GO" id="GO:0005737">
    <property type="term" value="C:cytoplasm"/>
    <property type="evidence" value="ECO:0007669"/>
    <property type="project" value="TreeGrafter"/>
</dbReference>
<dbReference type="InterPro" id="IPR036282">
    <property type="entry name" value="Glutathione-S-Trfase_C_sf"/>
</dbReference>
<comment type="caution">
    <text evidence="2">The sequence shown here is derived from an EMBL/GenBank/DDBJ whole genome shotgun (WGS) entry which is preliminary data.</text>
</comment>
<dbReference type="InterPro" id="IPR036249">
    <property type="entry name" value="Thioredoxin-like_sf"/>
</dbReference>
<dbReference type="SUPFAM" id="SSF47616">
    <property type="entry name" value="GST C-terminal domain-like"/>
    <property type="match status" value="1"/>
</dbReference>
<sequence>MTPHEVQSQQHQSRLHQLIGAEVSLYTGKLRSYLQYKNIPFTEITASTKVYREIILPRTGVRYIPVLITDDDIALQDTTEIIDFLEQRYPQDSVYPTGACQKLMALLLETYADEWLVIPAMHYRWNYEENREFAIREFGRTAAPTASAEEQLAIGRSNAKPFAGALPRLGVTANNTAAIEKSYLALLSELDNHFQQHLFLFGAKPSIGDFGLFGPLYAHLYRDPYSGRLMQAQAPHVVAWVQRMLQPRSGSGEFLPDDQIPETLLPILSRMFAEQGPVLKATIDQVKNWAANHEDEVIPRAIGELTFHLDGIAATRLTFPYMQWMWQRGYDAYRDMTEVDQRRAQAILAPVPGAAGLLQYPIEQRVKRQHNKLILTQSHSAR</sequence>
<organism evidence="2 3">
    <name type="scientific">Pseudomaricurvus hydrocarbonicus</name>
    <dbReference type="NCBI Taxonomy" id="1470433"/>
    <lineage>
        <taxon>Bacteria</taxon>
        <taxon>Pseudomonadati</taxon>
        <taxon>Pseudomonadota</taxon>
        <taxon>Gammaproteobacteria</taxon>
        <taxon>Cellvibrionales</taxon>
        <taxon>Cellvibrionaceae</taxon>
        <taxon>Pseudomaricurvus</taxon>
    </lineage>
</organism>
<dbReference type="PANTHER" id="PTHR12289:SF67">
    <property type="match status" value="1"/>
</dbReference>
<dbReference type="Pfam" id="PF13417">
    <property type="entry name" value="GST_N_3"/>
    <property type="match status" value="1"/>
</dbReference>
<name>A0A9E5JP67_9GAMM</name>
<dbReference type="InterPro" id="IPR004045">
    <property type="entry name" value="Glutathione_S-Trfase_N"/>
</dbReference>
<dbReference type="Pfam" id="PF13410">
    <property type="entry name" value="GST_C_2"/>
    <property type="match status" value="1"/>
</dbReference>
<evidence type="ECO:0000313" key="3">
    <source>
        <dbReference type="Proteomes" id="UP000787472"/>
    </source>
</evidence>
<evidence type="ECO:0000259" key="1">
    <source>
        <dbReference type="Pfam" id="PF13417"/>
    </source>
</evidence>
<proteinExistence type="predicted"/>
<dbReference type="SUPFAM" id="SSF52833">
    <property type="entry name" value="Thioredoxin-like"/>
    <property type="match status" value="1"/>
</dbReference>
<dbReference type="Gene3D" id="3.40.30.10">
    <property type="entry name" value="Glutaredoxin"/>
    <property type="match status" value="1"/>
</dbReference>
<dbReference type="Proteomes" id="UP000787472">
    <property type="component" value="Unassembled WGS sequence"/>
</dbReference>
<accession>A0A9E5JP67</accession>
<protein>
    <submittedName>
        <fullName evidence="2">Glutathione S-transferase</fullName>
    </submittedName>
</protein>
<dbReference type="RefSeq" id="WP_167180647.1">
    <property type="nucleotide sequence ID" value="NZ_JAAONZ010000001.1"/>
</dbReference>
<dbReference type="EMBL" id="JAAONZ010000001">
    <property type="protein sequence ID" value="NHO64023.1"/>
    <property type="molecule type" value="Genomic_DNA"/>
</dbReference>
<dbReference type="AlphaFoldDB" id="A0A9E5JP67"/>
<gene>
    <name evidence="2" type="ORF">G8770_00495</name>
</gene>
<keyword evidence="3" id="KW-1185">Reference proteome</keyword>
<feature type="domain" description="GST N-terminal" evidence="1">
    <location>
        <begin position="18"/>
        <end position="91"/>
    </location>
</feature>
<dbReference type="InterPro" id="IPR050931">
    <property type="entry name" value="Mito_Protein_Transport_Metaxin"/>
</dbReference>
<dbReference type="Gene3D" id="1.20.1050.10">
    <property type="match status" value="1"/>
</dbReference>
<reference evidence="2" key="1">
    <citation type="submission" date="2020-03" db="EMBL/GenBank/DDBJ databases">
        <authorList>
            <person name="Guo F."/>
        </authorList>
    </citation>
    <scope>NUCLEOTIDE SEQUENCE</scope>
    <source>
        <strain evidence="2">JCM 30134</strain>
    </source>
</reference>
<evidence type="ECO:0000313" key="2">
    <source>
        <dbReference type="EMBL" id="NHO64023.1"/>
    </source>
</evidence>
<dbReference type="PANTHER" id="PTHR12289">
    <property type="entry name" value="METAXIN RELATED"/>
    <property type="match status" value="1"/>
</dbReference>